<evidence type="ECO:0000313" key="3">
    <source>
        <dbReference type="Proteomes" id="UP000462362"/>
    </source>
</evidence>
<dbReference type="PANTHER" id="PTHR43798">
    <property type="entry name" value="MONOACYLGLYCEROL LIPASE"/>
    <property type="match status" value="1"/>
</dbReference>
<evidence type="ECO:0000313" key="2">
    <source>
        <dbReference type="EMBL" id="MTU44033.1"/>
    </source>
</evidence>
<accession>A0A6I3S9G9</accession>
<sequence>MNFKPLIIALPVAFLIGCASEPTPDMLPGGQPNFDTYAIQAKAYVAERRHYVTDDHVAEIEGNSPFEIRPKNPNGQAVLMIHGLGDSPWTFTDLGKTLADQGYLVRTMLLPGHGTRPADMIGVTSEDWTKVVNEQVALLKKQYPKIWLAGFSTGCNLALDYSEEHPDDVEGLLLFSPAMQVRTSLIKLAPIADLFVTWLRAPDKKTAGDAPFKYNTVPMDAIVAFKHTMDTSNDYLTKNKITKPVIVMMSQHDSIINTQSLVKVFDKALTNPASKIIWYGKLPDGKYSKKVVAKSDYLPELRIKSFAHMSIPFSPDNVWYGKDGKFRYCRNSASAKDVQDCRNDPDVWYGAWGTHDGEHSFARLTYNPYFDWQAKQILKVMKSGEQKPRASGIIEKVEPQQKGLN</sequence>
<dbReference type="PROSITE" id="PS51257">
    <property type="entry name" value="PROKAR_LIPOPROTEIN"/>
    <property type="match status" value="1"/>
</dbReference>
<dbReference type="Pfam" id="PF12146">
    <property type="entry name" value="Hydrolase_4"/>
    <property type="match status" value="1"/>
</dbReference>
<dbReference type="EMBL" id="WNCL01000042">
    <property type="protein sequence ID" value="MTU44033.1"/>
    <property type="molecule type" value="Genomic_DNA"/>
</dbReference>
<dbReference type="InterPro" id="IPR022742">
    <property type="entry name" value="Hydrolase_4"/>
</dbReference>
<proteinExistence type="predicted"/>
<keyword evidence="2" id="KW-0378">Hydrolase</keyword>
<dbReference type="RefSeq" id="WP_008811332.1">
    <property type="nucleotide sequence ID" value="NZ_CAUABC010000015.1"/>
</dbReference>
<dbReference type="InterPro" id="IPR029058">
    <property type="entry name" value="AB_hydrolase_fold"/>
</dbReference>
<protein>
    <submittedName>
        <fullName evidence="2">Alpha/beta fold hydrolase</fullName>
    </submittedName>
</protein>
<dbReference type="GO" id="GO:0016787">
    <property type="term" value="F:hydrolase activity"/>
    <property type="evidence" value="ECO:0007669"/>
    <property type="project" value="UniProtKB-KW"/>
</dbReference>
<feature type="domain" description="Serine aminopeptidase S33" evidence="1">
    <location>
        <begin position="76"/>
        <end position="268"/>
    </location>
</feature>
<name>A0A6I3S9G9_9BURK</name>
<dbReference type="Proteomes" id="UP000462362">
    <property type="component" value="Unassembled WGS sequence"/>
</dbReference>
<reference evidence="2 3" key="1">
    <citation type="journal article" date="2019" name="Nat. Med.">
        <title>A library of human gut bacterial isolates paired with longitudinal multiomics data enables mechanistic microbiome research.</title>
        <authorList>
            <person name="Poyet M."/>
            <person name="Groussin M."/>
            <person name="Gibbons S.M."/>
            <person name="Avila-Pacheco J."/>
            <person name="Jiang X."/>
            <person name="Kearney S.M."/>
            <person name="Perrotta A.R."/>
            <person name="Berdy B."/>
            <person name="Zhao S."/>
            <person name="Lieberman T.D."/>
            <person name="Swanson P.K."/>
            <person name="Smith M."/>
            <person name="Roesemann S."/>
            <person name="Alexander J.E."/>
            <person name="Rich S.A."/>
            <person name="Livny J."/>
            <person name="Vlamakis H."/>
            <person name="Clish C."/>
            <person name="Bullock K."/>
            <person name="Deik A."/>
            <person name="Scott J."/>
            <person name="Pierce K.A."/>
            <person name="Xavier R.J."/>
            <person name="Alm E.J."/>
        </authorList>
    </citation>
    <scope>NUCLEOTIDE SEQUENCE [LARGE SCALE GENOMIC DNA]</scope>
    <source>
        <strain evidence="2 3">BIOML-A2</strain>
    </source>
</reference>
<comment type="caution">
    <text evidence="2">The sequence shown here is derived from an EMBL/GenBank/DDBJ whole genome shotgun (WGS) entry which is preliminary data.</text>
</comment>
<gene>
    <name evidence="2" type="ORF">GMD42_10565</name>
</gene>
<dbReference type="AlphaFoldDB" id="A0A6I3S9G9"/>
<organism evidence="2 3">
    <name type="scientific">Parasutterella excrementihominis</name>
    <dbReference type="NCBI Taxonomy" id="487175"/>
    <lineage>
        <taxon>Bacteria</taxon>
        <taxon>Pseudomonadati</taxon>
        <taxon>Pseudomonadota</taxon>
        <taxon>Betaproteobacteria</taxon>
        <taxon>Burkholderiales</taxon>
        <taxon>Sutterellaceae</taxon>
        <taxon>Parasutterella</taxon>
    </lineage>
</organism>
<dbReference type="SUPFAM" id="SSF53474">
    <property type="entry name" value="alpha/beta-Hydrolases"/>
    <property type="match status" value="1"/>
</dbReference>
<evidence type="ECO:0000259" key="1">
    <source>
        <dbReference type="Pfam" id="PF12146"/>
    </source>
</evidence>
<dbReference type="PANTHER" id="PTHR43798:SF33">
    <property type="entry name" value="HYDROLASE, PUTATIVE (AFU_ORTHOLOGUE AFUA_2G14860)-RELATED"/>
    <property type="match status" value="1"/>
</dbReference>
<dbReference type="GO" id="GO:0016020">
    <property type="term" value="C:membrane"/>
    <property type="evidence" value="ECO:0007669"/>
    <property type="project" value="TreeGrafter"/>
</dbReference>
<dbReference type="Gene3D" id="3.40.50.1820">
    <property type="entry name" value="alpha/beta hydrolase"/>
    <property type="match status" value="1"/>
</dbReference>
<dbReference type="InterPro" id="IPR050266">
    <property type="entry name" value="AB_hydrolase_sf"/>
</dbReference>